<keyword evidence="6 12" id="KW-0653">Protein transport</keyword>
<dbReference type="PANTHER" id="PTHR12428">
    <property type="entry name" value="OXA1"/>
    <property type="match status" value="1"/>
</dbReference>
<evidence type="ECO:0000256" key="8">
    <source>
        <dbReference type="ARBA" id="ARBA00023136"/>
    </source>
</evidence>
<dbReference type="EMBL" id="JAFBEC010000008">
    <property type="protein sequence ID" value="MBM7633962.1"/>
    <property type="molecule type" value="Genomic_DNA"/>
</dbReference>
<proteinExistence type="inferred from homology"/>
<evidence type="ECO:0000256" key="2">
    <source>
        <dbReference type="ARBA" id="ARBA00022448"/>
    </source>
</evidence>
<evidence type="ECO:0000256" key="10">
    <source>
        <dbReference type="ARBA" id="ARBA00023186"/>
    </source>
</evidence>
<evidence type="ECO:0000256" key="11">
    <source>
        <dbReference type="ARBA" id="ARBA00023288"/>
    </source>
</evidence>
<keyword evidence="3 12" id="KW-1003">Cell membrane</keyword>
<dbReference type="InterPro" id="IPR047196">
    <property type="entry name" value="YidC_ALB_C"/>
</dbReference>
<name>A0ABS2PF91_9BACL</name>
<evidence type="ECO:0000256" key="9">
    <source>
        <dbReference type="ARBA" id="ARBA00023139"/>
    </source>
</evidence>
<dbReference type="InterPro" id="IPR001708">
    <property type="entry name" value="YidC/ALB3/OXA1/COX18"/>
</dbReference>
<comment type="subcellular location">
    <subcellularLocation>
        <location evidence="1 12">Cell membrane</location>
        <topology evidence="1 12">Multi-pass membrane protein</topology>
    </subcellularLocation>
</comment>
<reference evidence="14 15" key="1">
    <citation type="submission" date="2021-01" db="EMBL/GenBank/DDBJ databases">
        <title>Genomic Encyclopedia of Type Strains, Phase IV (KMG-IV): sequencing the most valuable type-strain genomes for metagenomic binning, comparative biology and taxonomic classification.</title>
        <authorList>
            <person name="Goeker M."/>
        </authorList>
    </citation>
    <scope>NUCLEOTIDE SEQUENCE [LARGE SCALE GENOMIC DNA]</scope>
    <source>
        <strain evidence="14 15">DSM 25540</strain>
    </source>
</reference>
<protein>
    <recommendedName>
        <fullName evidence="12">Membrane protein insertase YidC</fullName>
    </recommendedName>
    <alternativeName>
        <fullName evidence="12">Foldase YidC</fullName>
    </alternativeName>
    <alternativeName>
        <fullName evidence="12">Membrane integrase YidC</fullName>
    </alternativeName>
    <alternativeName>
        <fullName evidence="12">Membrane protein YidC</fullName>
    </alternativeName>
</protein>
<keyword evidence="9" id="KW-0564">Palmitate</keyword>
<keyword evidence="10 12" id="KW-0143">Chaperone</keyword>
<organism evidence="14 15">
    <name type="scientific">Geomicrobium sediminis</name>
    <dbReference type="NCBI Taxonomy" id="1347788"/>
    <lineage>
        <taxon>Bacteria</taxon>
        <taxon>Bacillati</taxon>
        <taxon>Bacillota</taxon>
        <taxon>Bacilli</taxon>
        <taxon>Bacillales</taxon>
        <taxon>Geomicrobium</taxon>
    </lineage>
</organism>
<dbReference type="HAMAP" id="MF_01811">
    <property type="entry name" value="YidC_type2"/>
    <property type="match status" value="1"/>
</dbReference>
<feature type="domain" description="Membrane insertase YidC/Oxa/ALB C-terminal" evidence="13">
    <location>
        <begin position="59"/>
        <end position="242"/>
    </location>
</feature>
<evidence type="ECO:0000256" key="7">
    <source>
        <dbReference type="ARBA" id="ARBA00022989"/>
    </source>
</evidence>
<dbReference type="PRINTS" id="PR00701">
    <property type="entry name" value="60KDINNERMP"/>
</dbReference>
<evidence type="ECO:0000256" key="1">
    <source>
        <dbReference type="ARBA" id="ARBA00004651"/>
    </source>
</evidence>
<feature type="transmembrane region" description="Helical" evidence="12">
    <location>
        <begin position="206"/>
        <end position="228"/>
    </location>
</feature>
<evidence type="ECO:0000313" key="14">
    <source>
        <dbReference type="EMBL" id="MBM7633962.1"/>
    </source>
</evidence>
<keyword evidence="7 12" id="KW-1133">Transmembrane helix</keyword>
<evidence type="ECO:0000256" key="12">
    <source>
        <dbReference type="HAMAP-Rule" id="MF_01811"/>
    </source>
</evidence>
<comment type="similarity">
    <text evidence="12">Belongs to the OXA1/ALB3/YidC family. Type 2 subfamily.</text>
</comment>
<dbReference type="PANTHER" id="PTHR12428:SF65">
    <property type="entry name" value="CYTOCHROME C OXIDASE ASSEMBLY PROTEIN COX18, MITOCHONDRIAL"/>
    <property type="match status" value="1"/>
</dbReference>
<keyword evidence="8 12" id="KW-0472">Membrane</keyword>
<feature type="transmembrane region" description="Helical" evidence="12">
    <location>
        <begin position="129"/>
        <end position="150"/>
    </location>
</feature>
<evidence type="ECO:0000256" key="4">
    <source>
        <dbReference type="ARBA" id="ARBA00022692"/>
    </source>
</evidence>
<dbReference type="PROSITE" id="PS51257">
    <property type="entry name" value="PROKAR_LIPOPROTEIN"/>
    <property type="match status" value="1"/>
</dbReference>
<keyword evidence="15" id="KW-1185">Reference proteome</keyword>
<dbReference type="NCBIfam" id="TIGR03592">
    <property type="entry name" value="yidC_oxa1_cterm"/>
    <property type="match status" value="1"/>
</dbReference>
<accession>A0ABS2PF91</accession>
<evidence type="ECO:0000256" key="6">
    <source>
        <dbReference type="ARBA" id="ARBA00022927"/>
    </source>
</evidence>
<keyword evidence="2 12" id="KW-0813">Transport</keyword>
<dbReference type="Pfam" id="PF02096">
    <property type="entry name" value="60KD_IMP"/>
    <property type="match status" value="1"/>
</dbReference>
<evidence type="ECO:0000259" key="13">
    <source>
        <dbReference type="Pfam" id="PF02096"/>
    </source>
</evidence>
<feature type="transmembrane region" description="Helical" evidence="12">
    <location>
        <begin position="170"/>
        <end position="186"/>
    </location>
</feature>
<evidence type="ECO:0000256" key="3">
    <source>
        <dbReference type="ARBA" id="ARBA00022475"/>
    </source>
</evidence>
<keyword evidence="4 12" id="KW-0812">Transmembrane</keyword>
<dbReference type="Proteomes" id="UP000741863">
    <property type="component" value="Unassembled WGS sequence"/>
</dbReference>
<evidence type="ECO:0000313" key="15">
    <source>
        <dbReference type="Proteomes" id="UP000741863"/>
    </source>
</evidence>
<evidence type="ECO:0000256" key="5">
    <source>
        <dbReference type="ARBA" id="ARBA00022729"/>
    </source>
</evidence>
<gene>
    <name evidence="12" type="primary">yidC</name>
    <name evidence="14" type="ORF">JOD17_003058</name>
</gene>
<dbReference type="RefSeq" id="WP_204698697.1">
    <property type="nucleotide sequence ID" value="NZ_JAFBEC010000008.1"/>
</dbReference>
<comment type="function">
    <text evidence="12">Required for the insertion and/or proper folding and/or complex formation of integral membrane proteins into the membrane. Involved in integration of membrane proteins that insert both dependently and independently of the Sec translocase complex, as well as at least some lipoproteins.</text>
</comment>
<sequence>MKRRLQMITLLVIALIVLTACGMDQAPITSESEGIWDHFFVFPLSWLIIQAAELFNGSYGLAIMLMTVVIRLAILPLFLKQQKSSKAMQKLRPELDKLREKYDPKKQEDQAKMQQEMIQLYQKSGINPLMGCLPILIQMPILMAFYFAIIRTEEIATHSFLWMDLGAPDPYYIMPALAGVLMYLQMQLSTRQLPQEMAAQMKIMQYIMPVMIVFIGIALPSALSLYWATGSLFMIIQTYVIQMRDKRNEASSDVATEQ</sequence>
<comment type="caution">
    <text evidence="14">The sequence shown here is derived from an EMBL/GenBank/DDBJ whole genome shotgun (WGS) entry which is preliminary data.</text>
</comment>
<keyword evidence="5 12" id="KW-0732">Signal</keyword>
<keyword evidence="11 12" id="KW-0449">Lipoprotein</keyword>
<dbReference type="InterPro" id="IPR028055">
    <property type="entry name" value="YidC/Oxa/ALB_C"/>
</dbReference>
<dbReference type="CDD" id="cd20070">
    <property type="entry name" value="5TM_YidC_Alb3"/>
    <property type="match status" value="1"/>
</dbReference>
<dbReference type="InterPro" id="IPR023060">
    <property type="entry name" value="YidC/YidC1/YidC2_Firmicutes"/>
</dbReference>
<feature type="transmembrane region" description="Helical" evidence="12">
    <location>
        <begin position="54"/>
        <end position="79"/>
    </location>
</feature>